<evidence type="ECO:0000313" key="3">
    <source>
        <dbReference type="Proteomes" id="UP001066276"/>
    </source>
</evidence>
<feature type="region of interest" description="Disordered" evidence="1">
    <location>
        <begin position="1"/>
        <end position="37"/>
    </location>
</feature>
<organism evidence="2 3">
    <name type="scientific">Pleurodeles waltl</name>
    <name type="common">Iberian ribbed newt</name>
    <dbReference type="NCBI Taxonomy" id="8319"/>
    <lineage>
        <taxon>Eukaryota</taxon>
        <taxon>Metazoa</taxon>
        <taxon>Chordata</taxon>
        <taxon>Craniata</taxon>
        <taxon>Vertebrata</taxon>
        <taxon>Euteleostomi</taxon>
        <taxon>Amphibia</taxon>
        <taxon>Batrachia</taxon>
        <taxon>Caudata</taxon>
        <taxon>Salamandroidea</taxon>
        <taxon>Salamandridae</taxon>
        <taxon>Pleurodelinae</taxon>
        <taxon>Pleurodeles</taxon>
    </lineage>
</organism>
<evidence type="ECO:0000256" key="1">
    <source>
        <dbReference type="SAM" id="MobiDB-lite"/>
    </source>
</evidence>
<dbReference type="AlphaFoldDB" id="A0AAV7QDB9"/>
<reference evidence="2" key="1">
    <citation type="journal article" date="2022" name="bioRxiv">
        <title>Sequencing and chromosome-scale assembly of the giantPleurodeles waltlgenome.</title>
        <authorList>
            <person name="Brown T."/>
            <person name="Elewa A."/>
            <person name="Iarovenko S."/>
            <person name="Subramanian E."/>
            <person name="Araus A.J."/>
            <person name="Petzold A."/>
            <person name="Susuki M."/>
            <person name="Suzuki K.-i.T."/>
            <person name="Hayashi T."/>
            <person name="Toyoda A."/>
            <person name="Oliveira C."/>
            <person name="Osipova E."/>
            <person name="Leigh N.D."/>
            <person name="Simon A."/>
            <person name="Yun M.H."/>
        </authorList>
    </citation>
    <scope>NUCLEOTIDE SEQUENCE</scope>
    <source>
        <strain evidence="2">20211129_DDA</strain>
        <tissue evidence="2">Liver</tissue>
    </source>
</reference>
<feature type="compositionally biased region" description="Basic and acidic residues" evidence="1">
    <location>
        <begin position="116"/>
        <end position="129"/>
    </location>
</feature>
<keyword evidence="3" id="KW-1185">Reference proteome</keyword>
<gene>
    <name evidence="2" type="ORF">NDU88_002660</name>
</gene>
<feature type="compositionally biased region" description="Basic and acidic residues" evidence="1">
    <location>
        <begin position="88"/>
        <end position="109"/>
    </location>
</feature>
<dbReference type="EMBL" id="JANPWB010000010">
    <property type="protein sequence ID" value="KAJ1136243.1"/>
    <property type="molecule type" value="Genomic_DNA"/>
</dbReference>
<name>A0AAV7QDB9_PLEWA</name>
<proteinExistence type="predicted"/>
<evidence type="ECO:0000313" key="2">
    <source>
        <dbReference type="EMBL" id="KAJ1136243.1"/>
    </source>
</evidence>
<protein>
    <submittedName>
        <fullName evidence="2">Uncharacterized protein</fullName>
    </submittedName>
</protein>
<sequence length="129" mass="13979">MQESAEDVAGGAGEGTASISQPDLGAAAKGGASGVQGEEWKGAEGLAFSVSMREGRSFKVVGRAKRAAGRKRGAVQEVVKVTMWKEEWEGEQSRERKEKRRSEITSECKTRKHGKRAETKSDQKIAKIE</sequence>
<dbReference type="Proteomes" id="UP001066276">
    <property type="component" value="Chromosome 6"/>
</dbReference>
<accession>A0AAV7QDB9</accession>
<comment type="caution">
    <text evidence="2">The sequence shown here is derived from an EMBL/GenBank/DDBJ whole genome shotgun (WGS) entry which is preliminary data.</text>
</comment>
<feature type="region of interest" description="Disordered" evidence="1">
    <location>
        <begin position="88"/>
        <end position="129"/>
    </location>
</feature>